<sequence>MNVLILEDETPAHKKLVSYLSDFFDESFTMDSSRTVKEGTALLKRNAYDLILSDIKLLDGSSFEVFEKAETATPIIFCTAYDEHLLQAFQTNGIAYILKPYLKEDFDKALKKFLDLFEPKTLEKDIFKKLNNVLEHRNENYKKRFAIKKREGIKLLNTTDISLIQANGDFCKVIGSDGQLHSITQNIGSVIKELNPKHFYKINRSQIVNIGHIENIESYAKNRLALKIRGFEEHAITSSSITKGFRNWLEQ</sequence>
<organism evidence="1 2">
    <name type="scientific">Meishania litoralis</name>
    <dbReference type="NCBI Taxonomy" id="3434685"/>
    <lineage>
        <taxon>Bacteria</taxon>
        <taxon>Pseudomonadati</taxon>
        <taxon>Bacteroidota</taxon>
        <taxon>Flavobacteriia</taxon>
        <taxon>Flavobacteriales</taxon>
        <taxon>Flavobacteriaceae</taxon>
        <taxon>Meishania</taxon>
    </lineage>
</organism>
<gene>
    <name evidence="1" type="ORF">ACEZ3G_04925</name>
</gene>
<comment type="caution">
    <text evidence="1">The sequence shown here is derived from an EMBL/GenBank/DDBJ whole genome shotgun (WGS) entry which is preliminary data.</text>
</comment>
<protein>
    <submittedName>
        <fullName evidence="1">LytR/AlgR family response regulator transcription factor</fullName>
    </submittedName>
</protein>
<evidence type="ECO:0000313" key="2">
    <source>
        <dbReference type="Proteomes" id="UP001595191"/>
    </source>
</evidence>
<reference evidence="1" key="1">
    <citation type="submission" date="2024-09" db="EMBL/GenBank/DDBJ databases">
        <authorList>
            <person name="Liu J."/>
        </authorList>
    </citation>
    <scope>NUCLEOTIDE SEQUENCE</scope>
    <source>
        <strain evidence="1">NBU2967</strain>
    </source>
</reference>
<dbReference type="Proteomes" id="UP001595191">
    <property type="component" value="Unassembled WGS sequence"/>
</dbReference>
<dbReference type="EMBL" id="JBHFPV010000001">
    <property type="protein sequence ID" value="MFH6602809.1"/>
    <property type="molecule type" value="Genomic_DNA"/>
</dbReference>
<keyword evidence="2" id="KW-1185">Reference proteome</keyword>
<accession>A0ACC7LH37</accession>
<proteinExistence type="predicted"/>
<name>A0ACC7LH37_9FLAO</name>
<evidence type="ECO:0000313" key="1">
    <source>
        <dbReference type="EMBL" id="MFH6602809.1"/>
    </source>
</evidence>